<keyword evidence="3" id="KW-1185">Reference proteome</keyword>
<accession>A0A1G9NS31</accession>
<dbReference type="InterPro" id="IPR036513">
    <property type="entry name" value="STAS_dom_sf"/>
</dbReference>
<evidence type="ECO:0000313" key="2">
    <source>
        <dbReference type="EMBL" id="SDL89392.1"/>
    </source>
</evidence>
<dbReference type="OrthoDB" id="4335181at2"/>
<dbReference type="SUPFAM" id="SSF52091">
    <property type="entry name" value="SpoIIaa-like"/>
    <property type="match status" value="1"/>
</dbReference>
<dbReference type="PROSITE" id="PS50801">
    <property type="entry name" value="STAS"/>
    <property type="match status" value="1"/>
</dbReference>
<sequence length="106" mass="11284">MDSTRQPIVVELIGRITPADVPLLCARLRRQAAGDGTGRDVVCDAGLLAVADLTAVNAVVRLRLTARRLGRELRLVNAGPELLALLSLVGLGDDDPDRPSPVSPRR</sequence>
<organism evidence="2 3">
    <name type="scientific">Streptomyces wuyuanensis</name>
    <dbReference type="NCBI Taxonomy" id="1196353"/>
    <lineage>
        <taxon>Bacteria</taxon>
        <taxon>Bacillati</taxon>
        <taxon>Actinomycetota</taxon>
        <taxon>Actinomycetes</taxon>
        <taxon>Kitasatosporales</taxon>
        <taxon>Streptomycetaceae</taxon>
        <taxon>Streptomyces</taxon>
    </lineage>
</organism>
<dbReference type="EMBL" id="FNHI01000002">
    <property type="protein sequence ID" value="SDL89392.1"/>
    <property type="molecule type" value="Genomic_DNA"/>
</dbReference>
<feature type="domain" description="STAS" evidence="1">
    <location>
        <begin position="1"/>
        <end position="106"/>
    </location>
</feature>
<dbReference type="GeneID" id="40828031"/>
<proteinExistence type="predicted"/>
<evidence type="ECO:0000313" key="3">
    <source>
        <dbReference type="Proteomes" id="UP000199063"/>
    </source>
</evidence>
<dbReference type="AlphaFoldDB" id="A0A1G9NS31"/>
<reference evidence="3" key="1">
    <citation type="submission" date="2016-10" db="EMBL/GenBank/DDBJ databases">
        <authorList>
            <person name="Varghese N."/>
            <person name="Submissions S."/>
        </authorList>
    </citation>
    <scope>NUCLEOTIDE SEQUENCE [LARGE SCALE GENOMIC DNA]</scope>
    <source>
        <strain evidence="3">CGMCC 4.7042</strain>
    </source>
</reference>
<dbReference type="Proteomes" id="UP000199063">
    <property type="component" value="Unassembled WGS sequence"/>
</dbReference>
<dbReference type="InterPro" id="IPR002645">
    <property type="entry name" value="STAS_dom"/>
</dbReference>
<dbReference type="RefSeq" id="WP_093652312.1">
    <property type="nucleotide sequence ID" value="NZ_FNHI01000002.1"/>
</dbReference>
<dbReference type="InterPro" id="IPR058548">
    <property type="entry name" value="MlaB-like_STAS"/>
</dbReference>
<protein>
    <submittedName>
        <fullName evidence="2">Anti-anti-sigma regulatory factor (Antagonist of anti-sigma factor)</fullName>
    </submittedName>
</protein>
<dbReference type="STRING" id="1196353.SAMN05444921_10280"/>
<dbReference type="Gene3D" id="3.30.750.24">
    <property type="entry name" value="STAS domain"/>
    <property type="match status" value="1"/>
</dbReference>
<gene>
    <name evidence="2" type="ORF">SAMN05444921_10280</name>
</gene>
<name>A0A1G9NS31_9ACTN</name>
<evidence type="ECO:0000259" key="1">
    <source>
        <dbReference type="PROSITE" id="PS50801"/>
    </source>
</evidence>
<dbReference type="Pfam" id="PF13466">
    <property type="entry name" value="STAS_2"/>
    <property type="match status" value="1"/>
</dbReference>